<dbReference type="SUPFAM" id="SSF52540">
    <property type="entry name" value="P-loop containing nucleoside triphosphate hydrolases"/>
    <property type="match status" value="1"/>
</dbReference>
<evidence type="ECO:0000256" key="1">
    <source>
        <dbReference type="SAM" id="MobiDB-lite"/>
    </source>
</evidence>
<accession>A0A3M6UJA1</accession>
<dbReference type="PANTHER" id="PTHR10751">
    <property type="entry name" value="GUANYLATE BINDING PROTEIN"/>
    <property type="match status" value="1"/>
</dbReference>
<proteinExistence type="predicted"/>
<feature type="region of interest" description="Disordered" evidence="1">
    <location>
        <begin position="795"/>
        <end position="840"/>
    </location>
</feature>
<dbReference type="Pfam" id="PF13884">
    <property type="entry name" value="Peptidase_S74"/>
    <property type="match status" value="2"/>
</dbReference>
<dbReference type="Gene3D" id="3.40.50.300">
    <property type="entry name" value="P-loop containing nucleotide triphosphate hydrolases"/>
    <property type="match status" value="2"/>
</dbReference>
<evidence type="ECO:0000313" key="3">
    <source>
        <dbReference type="EMBL" id="RMX53732.1"/>
    </source>
</evidence>
<dbReference type="PROSITE" id="PS51688">
    <property type="entry name" value="ICA"/>
    <property type="match status" value="2"/>
</dbReference>
<feature type="domain" description="Peptidase S74" evidence="2">
    <location>
        <begin position="325"/>
        <end position="484"/>
    </location>
</feature>
<dbReference type="Proteomes" id="UP000275408">
    <property type="component" value="Unassembled WGS sequence"/>
</dbReference>
<dbReference type="InterPro" id="IPR030392">
    <property type="entry name" value="S74_ICA"/>
</dbReference>
<feature type="domain" description="Peptidase S74" evidence="2">
    <location>
        <begin position="871"/>
        <end position="961"/>
    </location>
</feature>
<reference evidence="3 4" key="1">
    <citation type="journal article" date="2018" name="Sci. Rep.">
        <title>Comparative analysis of the Pocillopora damicornis genome highlights role of immune system in coral evolution.</title>
        <authorList>
            <person name="Cunning R."/>
            <person name="Bay R.A."/>
            <person name="Gillette P."/>
            <person name="Baker A.C."/>
            <person name="Traylor-Knowles N."/>
        </authorList>
    </citation>
    <scope>NUCLEOTIDE SEQUENCE [LARGE SCALE GENOMIC DNA]</scope>
    <source>
        <strain evidence="3">RSMAS</strain>
        <tissue evidence="3">Whole animal</tissue>
    </source>
</reference>
<sequence length="961" mass="111071">MKAVTRDVWANVIRQKKGSMLLLDVEGTNLGDDTVTDRLSMFTAMMSSRLNVFAVDFVGNADVDFLYRMARLSYLVFKDKNILDHFPKLQIVLRTNLGSDGDYNFEEIISGETHKGKEDKMETIYKFFPKDSIAVTRIPYVHNAAQLFRDQNVLGDSSAWKAFKTAIEKIKESPEKKTFEGSSIDGEALSDLAERLVQIMNNNSWEYFGNVYETWERDICRKSYKEHIEPVLKRRTSIEIQDEMIEALDEFKLVCNLQEKIEDAKEELKRTARDKRKFEEQEKQRKEERRIQEEKRKRDEKSWWEYAKTACRYLGTFIAGAYIFSDKDLKDNLTTLSSSEFNNIGLRGVCWEWNENAQKTFGLTGEDCGVIAQEVKVLYPWAVTAGTDGYLRVHYGILYEMINVAHSNRNFSEWTMICSLLIAFGALLSDSGFVIVAEAQQAKILLHSVNNKSSPNAFELNPDVLEEISQMERPIRVIAAVGNARVGKSTFLNVFSSIFSLERKSNAIEEVFESGASLDPVTRGVWAHIIRHPDKNGSILLLDVEGTDLGNDSVTDRLSMFTAMLSSGLNIFALQVVKNGDIDFLYRIVRLSELVFEGKEIPNNFPKLRIVLRTNLNVPDDDSLEDYICQKIFHPDGQSMGKEKIIKKYFPEDRISVSRIPSVDNSELFRDIKRLQESSAWESFEKLVQKMKDSPVKYSSGGPPIDGEALRVLTTKLVEAMNSPNDSWKDFGDVYAAMETYICTRKYEKYIKPVLLQQTSREMEENMFKALRKFEQECSLPSEIEKAEEELMSTLKEKRKREENEKRRQEEEKRRQEEEKRRQEEEKRRQEEENKRREEVNRKQEEESWWEYAKSAAKYFAPFLAGAYFFSDEDLKDNVTTLSCSYFNDIGLRGVCWKWNENAQKTYGLTGEDCGVIAQEVKVLYPWAVAEGTDGYLRVHYGILHEMINVAHSNRNSSRLF</sequence>
<keyword evidence="4" id="KW-1185">Reference proteome</keyword>
<dbReference type="GO" id="GO:0003924">
    <property type="term" value="F:GTPase activity"/>
    <property type="evidence" value="ECO:0007669"/>
    <property type="project" value="InterPro"/>
</dbReference>
<evidence type="ECO:0000259" key="2">
    <source>
        <dbReference type="PROSITE" id="PS51688"/>
    </source>
</evidence>
<dbReference type="OrthoDB" id="5979378at2759"/>
<dbReference type="AlphaFoldDB" id="A0A3M6UJA1"/>
<dbReference type="Pfam" id="PF02263">
    <property type="entry name" value="GBP"/>
    <property type="match status" value="1"/>
</dbReference>
<dbReference type="EMBL" id="RCHS01001413">
    <property type="protein sequence ID" value="RMX53732.1"/>
    <property type="molecule type" value="Genomic_DNA"/>
</dbReference>
<feature type="compositionally biased region" description="Basic and acidic residues" evidence="1">
    <location>
        <begin position="800"/>
        <end position="840"/>
    </location>
</feature>
<comment type="caution">
    <text evidence="3">The sequence shown here is derived from an EMBL/GenBank/DDBJ whole genome shotgun (WGS) entry which is preliminary data.</text>
</comment>
<dbReference type="GO" id="GO:0005525">
    <property type="term" value="F:GTP binding"/>
    <property type="evidence" value="ECO:0007669"/>
    <property type="project" value="InterPro"/>
</dbReference>
<dbReference type="InterPro" id="IPR015894">
    <property type="entry name" value="Guanylate-bd_N"/>
</dbReference>
<feature type="region of interest" description="Disordered" evidence="1">
    <location>
        <begin position="272"/>
        <end position="292"/>
    </location>
</feature>
<gene>
    <name evidence="3" type="ORF">pdam_00000311</name>
</gene>
<protein>
    <recommendedName>
        <fullName evidence="2">Peptidase S74 domain-containing protein</fullName>
    </recommendedName>
</protein>
<evidence type="ECO:0000313" key="4">
    <source>
        <dbReference type="Proteomes" id="UP000275408"/>
    </source>
</evidence>
<dbReference type="InterPro" id="IPR027417">
    <property type="entry name" value="P-loop_NTPase"/>
</dbReference>
<organism evidence="3 4">
    <name type="scientific">Pocillopora damicornis</name>
    <name type="common">Cauliflower coral</name>
    <name type="synonym">Millepora damicornis</name>
    <dbReference type="NCBI Taxonomy" id="46731"/>
    <lineage>
        <taxon>Eukaryota</taxon>
        <taxon>Metazoa</taxon>
        <taxon>Cnidaria</taxon>
        <taxon>Anthozoa</taxon>
        <taxon>Hexacorallia</taxon>
        <taxon>Scleractinia</taxon>
        <taxon>Astrocoeniina</taxon>
        <taxon>Pocilloporidae</taxon>
        <taxon>Pocillopora</taxon>
    </lineage>
</organism>
<name>A0A3M6UJA1_POCDA</name>